<keyword evidence="1" id="KW-0238">DNA-binding</keyword>
<dbReference type="AlphaFoldDB" id="A0A0N9HNM6"/>
<name>A0A0N9HNM6_9BASI</name>
<reference evidence="1" key="1">
    <citation type="submission" date="2015-04" db="EMBL/GenBank/DDBJ databases">
        <title>Genomic Architecture Underlying Sex-Determination in the yeast Leucosporidium scottii: New Insights into the Evolution of Mating Systems in basidiomycetes.</title>
        <authorList>
            <person name="Maia T.M."/>
            <person name="Lopes S."/>
            <person name="Almeida J.M.G.C.F."/>
            <person name="Rosa L.H."/>
            <person name="Sampaio J.P."/>
            <person name="Goncalves P."/>
            <person name="Coelho M.A."/>
        </authorList>
    </citation>
    <scope>NUCLEOTIDE SEQUENCE</scope>
    <source>
        <strain evidence="1">CBS 8040</strain>
    </source>
</reference>
<organism evidence="1">
    <name type="scientific">Leucosporidium yakuticum</name>
    <dbReference type="NCBI Taxonomy" id="231218"/>
    <lineage>
        <taxon>Eukaryota</taxon>
        <taxon>Fungi</taxon>
        <taxon>Dikarya</taxon>
        <taxon>Basidiomycota</taxon>
        <taxon>Pucciniomycotina</taxon>
        <taxon>Microbotryomycetes</taxon>
        <taxon>Leucosporidiales</taxon>
        <taxon>Leucosporidium</taxon>
    </lineage>
</organism>
<dbReference type="GO" id="GO:0003677">
    <property type="term" value="F:DNA binding"/>
    <property type="evidence" value="ECO:0007669"/>
    <property type="project" value="UniProtKB-KW"/>
</dbReference>
<keyword evidence="1" id="KW-0371">Homeobox</keyword>
<protein>
    <submittedName>
        <fullName evidence="1">Homeodomain transcription factor HD2</fullName>
    </submittedName>
</protein>
<accession>A0A0N9HNM6</accession>
<sequence>MLSPEARIAADANKLLAELALLLPLSPRPSAPSPPPPPPLCLDALDIVQSLKVLACTDATIRALAHLFRTVQSNLQQASQESFRRLMATLALTSDVDEFESSEQALRTRYTWDYVVARNRLRDRMLEAVQVAKERVMASERDGCRGNFSVEVVEVLERA</sequence>
<feature type="non-terminal residue" evidence="1">
    <location>
        <position position="159"/>
    </location>
</feature>
<gene>
    <name evidence="1" type="primary">HD2</name>
</gene>
<evidence type="ECO:0000313" key="1">
    <source>
        <dbReference type="EMBL" id="ALG04378.1"/>
    </source>
</evidence>
<proteinExistence type="predicted"/>
<dbReference type="EMBL" id="KR229943">
    <property type="protein sequence ID" value="ALG04378.1"/>
    <property type="molecule type" value="Genomic_DNA"/>
</dbReference>